<dbReference type="EMBL" id="RQZG01000021">
    <property type="protein sequence ID" value="RRD03365.1"/>
    <property type="molecule type" value="Genomic_DNA"/>
</dbReference>
<evidence type="ECO:0000313" key="2">
    <source>
        <dbReference type="Proteomes" id="UP000280819"/>
    </source>
</evidence>
<organism evidence="1 2">
    <name type="scientific">Arachnia propionica</name>
    <dbReference type="NCBI Taxonomy" id="1750"/>
    <lineage>
        <taxon>Bacteria</taxon>
        <taxon>Bacillati</taxon>
        <taxon>Actinomycetota</taxon>
        <taxon>Actinomycetes</taxon>
        <taxon>Propionibacteriales</taxon>
        <taxon>Propionibacteriaceae</taxon>
        <taxon>Arachnia</taxon>
    </lineage>
</organism>
<name>A0A3P1T259_9ACTN</name>
<sequence>MRRRDLFTLATAMAGCTVTGCTPGDPQAADDPSGEFPIGFAASPAWEGVESWTEFTAVKDRHLVAMTVVPDAERAFAHGWVPVVVDVAGLTTRALLLDDDGTWITKPVTPKKEFGPPTTRLSRTALTAMIQGPAVIDDTHAYIVAGVVPLEAPGQFEGTPSSTPTDLRCPVMLFKIRLDDGAVVASTTVSDDVEARSLKDAALSFTEDGTSLLLAGGAEVSTTSGIGTGWMGLRLSTAELGVEFDARALYIGQEVRSVSSAGQAVLVTSSLNSGKELVRLADGVRVTTSSTKALVIGDWLHHVERKHDQTAGLVAVNMRTGQRVDVTPRAGRVEDLVDVFTSWPGTFTEPRVIIASRYGEGLTVWLPGAPEPSLELAADRAVSTGVAVLGDVLYTWHGDDRATTLTLRRLDSGEVLAEHSVPPRVLGSDIGAVTRWGCISWTRFFRATTWLD</sequence>
<dbReference type="OrthoDB" id="3730812at2"/>
<dbReference type="AlphaFoldDB" id="A0A3P1T259"/>
<dbReference type="RefSeq" id="WP_124845857.1">
    <property type="nucleotide sequence ID" value="NZ_RQZG01000021.1"/>
</dbReference>
<evidence type="ECO:0000313" key="1">
    <source>
        <dbReference type="EMBL" id="RRD03365.1"/>
    </source>
</evidence>
<accession>A0A3P1T259</accession>
<reference evidence="1 2" key="1">
    <citation type="submission" date="2018-11" db="EMBL/GenBank/DDBJ databases">
        <title>Genomes From Bacteria Associated with the Canine Oral Cavity: a Test Case for Automated Genome-Based Taxonomic Assignment.</title>
        <authorList>
            <person name="Coil D.A."/>
            <person name="Jospin G."/>
            <person name="Darling A.E."/>
            <person name="Wallis C."/>
            <person name="Davis I.J."/>
            <person name="Harris S."/>
            <person name="Eisen J.A."/>
            <person name="Holcombe L.J."/>
            <person name="O'Flynn C."/>
        </authorList>
    </citation>
    <scope>NUCLEOTIDE SEQUENCE [LARGE SCALE GENOMIC DNA]</scope>
    <source>
        <strain evidence="1 2">OH887_COT-365</strain>
    </source>
</reference>
<proteinExistence type="predicted"/>
<comment type="caution">
    <text evidence="1">The sequence shown here is derived from an EMBL/GenBank/DDBJ whole genome shotgun (WGS) entry which is preliminary data.</text>
</comment>
<dbReference type="PROSITE" id="PS51257">
    <property type="entry name" value="PROKAR_LIPOPROTEIN"/>
    <property type="match status" value="1"/>
</dbReference>
<protein>
    <submittedName>
        <fullName evidence="1">Uncharacterized protein</fullName>
    </submittedName>
</protein>
<dbReference type="Proteomes" id="UP000280819">
    <property type="component" value="Unassembled WGS sequence"/>
</dbReference>
<gene>
    <name evidence="1" type="ORF">EII34_14325</name>
</gene>